<evidence type="ECO:0000313" key="3">
    <source>
        <dbReference type="Proteomes" id="UP000593892"/>
    </source>
</evidence>
<protein>
    <submittedName>
        <fullName evidence="2">Uncharacterized protein</fullName>
    </submittedName>
</protein>
<evidence type="ECO:0000313" key="2">
    <source>
        <dbReference type="EMBL" id="QOY86497.1"/>
    </source>
</evidence>
<name>A0A7S7SI09_PALFE</name>
<dbReference type="Proteomes" id="UP000593892">
    <property type="component" value="Chromosome"/>
</dbReference>
<keyword evidence="1" id="KW-1133">Transmembrane helix</keyword>
<accession>A0A7S7SI09</accession>
<dbReference type="KEGG" id="pfer:IRI77_27390"/>
<sequence length="119" mass="12798">MRRTTLPIPPGVIALMLLPVLLLAGTTPAGQAARIPPGSTVTVRLLDRTHIQGRLLQVRADDFDLQTARGNRLEIVTIRYADTRSLKADNPQLRRRLIGLLIAGGLFGLLIGTAATGLD</sequence>
<evidence type="ECO:0000256" key="1">
    <source>
        <dbReference type="SAM" id="Phobius"/>
    </source>
</evidence>
<keyword evidence="3" id="KW-1185">Reference proteome</keyword>
<keyword evidence="1" id="KW-0472">Membrane</keyword>
<dbReference type="EMBL" id="CP063849">
    <property type="protein sequence ID" value="QOY86497.1"/>
    <property type="molecule type" value="Genomic_DNA"/>
</dbReference>
<gene>
    <name evidence="2" type="ORF">IRI77_27390</name>
</gene>
<dbReference type="RefSeq" id="WP_194448166.1">
    <property type="nucleotide sequence ID" value="NZ_CP063849.1"/>
</dbReference>
<organism evidence="2 3">
    <name type="scientific">Paludibaculum fermentans</name>
    <dbReference type="NCBI Taxonomy" id="1473598"/>
    <lineage>
        <taxon>Bacteria</taxon>
        <taxon>Pseudomonadati</taxon>
        <taxon>Acidobacteriota</taxon>
        <taxon>Terriglobia</taxon>
        <taxon>Bryobacterales</taxon>
        <taxon>Bryobacteraceae</taxon>
        <taxon>Paludibaculum</taxon>
    </lineage>
</organism>
<reference evidence="2 3" key="1">
    <citation type="submission" date="2020-10" db="EMBL/GenBank/DDBJ databases">
        <title>Complete genome sequence of Paludibaculum fermentans P105T, a facultatively anaerobic acidobacterium capable of dissimilatory Fe(III) reduction.</title>
        <authorList>
            <person name="Dedysh S.N."/>
            <person name="Beletsky A.V."/>
            <person name="Kulichevskaya I.S."/>
            <person name="Mardanov A.V."/>
            <person name="Ravin N.V."/>
        </authorList>
    </citation>
    <scope>NUCLEOTIDE SEQUENCE [LARGE SCALE GENOMIC DNA]</scope>
    <source>
        <strain evidence="2 3">P105</strain>
    </source>
</reference>
<proteinExistence type="predicted"/>
<keyword evidence="1" id="KW-0812">Transmembrane</keyword>
<dbReference type="AlphaFoldDB" id="A0A7S7SI09"/>
<feature type="transmembrane region" description="Helical" evidence="1">
    <location>
        <begin position="97"/>
        <end position="118"/>
    </location>
</feature>